<evidence type="ECO:0000313" key="1">
    <source>
        <dbReference type="EMBL" id="SDE98589.1"/>
    </source>
</evidence>
<dbReference type="STRING" id="282683.SAMN04488105_110242"/>
<proteinExistence type="predicted"/>
<dbReference type="AlphaFoldDB" id="A0A1G7HEU8"/>
<organism evidence="1 2">
    <name type="scientific">Salipiger thiooxidans</name>
    <dbReference type="NCBI Taxonomy" id="282683"/>
    <lineage>
        <taxon>Bacteria</taxon>
        <taxon>Pseudomonadati</taxon>
        <taxon>Pseudomonadota</taxon>
        <taxon>Alphaproteobacteria</taxon>
        <taxon>Rhodobacterales</taxon>
        <taxon>Roseobacteraceae</taxon>
        <taxon>Salipiger</taxon>
    </lineage>
</organism>
<sequence>MSVDVYAWPPVSLTGWSWTISDPVERSESLLTGASYLSAAQRRRRVATMDISGVSHNRMGAGYMESLKAFLQGGLNLVRLRSMPISLITRHSVEDRQSVPMLWSDGGDALDWTAGGAELLWYSGTILTGTTGTDAAGFATVTVEGLPANALVARPSEFLTIFANADDAVGVTVRIVTAAVSDASGVAVVRVFESPGAFTGARVNLGTCDTAVFRPVDMPTPPQMLASDWIYTWEFREVFAEEVGGFVEIAPW</sequence>
<name>A0A1G7HEU8_9RHOB</name>
<reference evidence="2" key="1">
    <citation type="submission" date="2016-10" db="EMBL/GenBank/DDBJ databases">
        <authorList>
            <person name="Varghese N."/>
            <person name="Submissions S."/>
        </authorList>
    </citation>
    <scope>NUCLEOTIDE SEQUENCE [LARGE SCALE GENOMIC DNA]</scope>
    <source>
        <strain evidence="2">DSM 10146</strain>
    </source>
</reference>
<keyword evidence="2" id="KW-1185">Reference proteome</keyword>
<dbReference type="Proteomes" id="UP000198994">
    <property type="component" value="Unassembled WGS sequence"/>
</dbReference>
<evidence type="ECO:0000313" key="2">
    <source>
        <dbReference type="Proteomes" id="UP000198994"/>
    </source>
</evidence>
<dbReference type="OrthoDB" id="7766502at2"/>
<dbReference type="RefSeq" id="WP_089961244.1">
    <property type="nucleotide sequence ID" value="NZ_FNAV01000010.1"/>
</dbReference>
<gene>
    <name evidence="1" type="ORF">SAMN04488105_110242</name>
</gene>
<protein>
    <submittedName>
        <fullName evidence="1">Uncharacterized protein</fullName>
    </submittedName>
</protein>
<accession>A0A1G7HEU8</accession>
<dbReference type="EMBL" id="FNAV01000010">
    <property type="protein sequence ID" value="SDE98589.1"/>
    <property type="molecule type" value="Genomic_DNA"/>
</dbReference>